<accession>A0ABW0S491</accession>
<gene>
    <name evidence="1" type="ORF">ACFPO9_24945</name>
</gene>
<evidence type="ECO:0000313" key="1">
    <source>
        <dbReference type="EMBL" id="MFC5551779.1"/>
    </source>
</evidence>
<evidence type="ECO:0000313" key="2">
    <source>
        <dbReference type="Proteomes" id="UP001596086"/>
    </source>
</evidence>
<dbReference type="RefSeq" id="WP_379776398.1">
    <property type="nucleotide sequence ID" value="NZ_JBHSMZ010000024.1"/>
</dbReference>
<dbReference type="EMBL" id="JBHSMZ010000024">
    <property type="protein sequence ID" value="MFC5551779.1"/>
    <property type="molecule type" value="Genomic_DNA"/>
</dbReference>
<protein>
    <submittedName>
        <fullName evidence="1">Uncharacterized protein</fullName>
    </submittedName>
</protein>
<proteinExistence type="predicted"/>
<dbReference type="Proteomes" id="UP001596086">
    <property type="component" value="Unassembled WGS sequence"/>
</dbReference>
<keyword evidence="2" id="KW-1185">Reference proteome</keyword>
<sequence length="89" mass="9889">MTLSETTISAIARALLNDRKALSKSLVFWSAPGRTKQLADQHVDAIDRDLQENASALVELANGAAPWLKQRLDWQDITNYKPLTTKEPA</sequence>
<name>A0ABW0S491_9BURK</name>
<organism evidence="1 2">
    <name type="scientific">Massilia aerilata</name>
    <dbReference type="NCBI Taxonomy" id="453817"/>
    <lineage>
        <taxon>Bacteria</taxon>
        <taxon>Pseudomonadati</taxon>
        <taxon>Pseudomonadota</taxon>
        <taxon>Betaproteobacteria</taxon>
        <taxon>Burkholderiales</taxon>
        <taxon>Oxalobacteraceae</taxon>
        <taxon>Telluria group</taxon>
        <taxon>Massilia</taxon>
    </lineage>
</organism>
<reference evidence="2" key="1">
    <citation type="journal article" date="2019" name="Int. J. Syst. Evol. Microbiol.">
        <title>The Global Catalogue of Microorganisms (GCM) 10K type strain sequencing project: providing services to taxonomists for standard genome sequencing and annotation.</title>
        <authorList>
            <consortium name="The Broad Institute Genomics Platform"/>
            <consortium name="The Broad Institute Genome Sequencing Center for Infectious Disease"/>
            <person name="Wu L."/>
            <person name="Ma J."/>
        </authorList>
    </citation>
    <scope>NUCLEOTIDE SEQUENCE [LARGE SCALE GENOMIC DNA]</scope>
    <source>
        <strain evidence="2">CGMCC 4.5798</strain>
    </source>
</reference>
<comment type="caution">
    <text evidence="1">The sequence shown here is derived from an EMBL/GenBank/DDBJ whole genome shotgun (WGS) entry which is preliminary data.</text>
</comment>